<reference evidence="1" key="1">
    <citation type="submission" date="2018-08" db="EMBL/GenBank/DDBJ databases">
        <title>A genome reference for cultivated species of the human gut microbiota.</title>
        <authorList>
            <person name="Zou Y."/>
            <person name="Xue W."/>
            <person name="Luo G."/>
        </authorList>
    </citation>
    <scope>NUCLEOTIDE SEQUENCE [LARGE SCALE GENOMIC DNA]</scope>
    <source>
        <strain evidence="1">TF05-5AC</strain>
    </source>
</reference>
<dbReference type="Gene3D" id="3.40.50.300">
    <property type="entry name" value="P-loop containing nucleotide triphosphate hydrolases"/>
    <property type="match status" value="1"/>
</dbReference>
<dbReference type="AlphaFoldDB" id="A0A3E3HYS4"/>
<keyword evidence="2" id="KW-1185">Reference proteome</keyword>
<organism evidence="1 2">
    <name type="scientific">Eisenbergiella massiliensis</name>
    <dbReference type="NCBI Taxonomy" id="1720294"/>
    <lineage>
        <taxon>Bacteria</taxon>
        <taxon>Bacillati</taxon>
        <taxon>Bacillota</taxon>
        <taxon>Clostridia</taxon>
        <taxon>Lachnospirales</taxon>
        <taxon>Lachnospiraceae</taxon>
        <taxon>Eisenbergiella</taxon>
    </lineage>
</organism>
<dbReference type="SUPFAM" id="SSF52540">
    <property type="entry name" value="P-loop containing nucleoside triphosphate hydrolases"/>
    <property type="match status" value="1"/>
</dbReference>
<comment type="caution">
    <text evidence="1">The sequence shown here is derived from an EMBL/GenBank/DDBJ whole genome shotgun (WGS) entry which is preliminary data.</text>
</comment>
<evidence type="ECO:0000313" key="2">
    <source>
        <dbReference type="Proteomes" id="UP000260812"/>
    </source>
</evidence>
<gene>
    <name evidence="1" type="ORF">DXC51_21605</name>
</gene>
<dbReference type="InterPro" id="IPR052922">
    <property type="entry name" value="Cytidylate_Kinase-2"/>
</dbReference>
<evidence type="ECO:0008006" key="3">
    <source>
        <dbReference type="Google" id="ProtNLM"/>
    </source>
</evidence>
<protein>
    <recommendedName>
        <fullName evidence="3">DNA topology modulation protein FlaR</fullName>
    </recommendedName>
</protein>
<dbReference type="RefSeq" id="WP_117545402.1">
    <property type="nucleotide sequence ID" value="NZ_JBKUNB010000015.1"/>
</dbReference>
<dbReference type="Proteomes" id="UP000260812">
    <property type="component" value="Unassembled WGS sequence"/>
</dbReference>
<sequence length="167" mass="19949">MKLLIFGIVASGKTTLAKALSCRLGIPWYEGDCIAWVQDKKTRYKRTPQEQQEVIRRLDAEGDWIVEGCYRESQKILFDLADRVIFLDPPLHVRKRRIFTRYVKQKLGLEACHYKPDRKMLRCMYQWTREFEEERGYYEEILKVYENKLVRVKSKRQLVKVLETGGL</sequence>
<dbReference type="InterPro" id="IPR027417">
    <property type="entry name" value="P-loop_NTPase"/>
</dbReference>
<name>A0A3E3HYS4_9FIRM</name>
<dbReference type="PANTHER" id="PTHR37816">
    <property type="entry name" value="YALI0E33011P"/>
    <property type="match status" value="1"/>
</dbReference>
<dbReference type="PANTHER" id="PTHR37816:SF2">
    <property type="entry name" value="DNA TOPOLOGY MODULATION PROTEIN FLAR-RELATED PROTEIN"/>
    <property type="match status" value="1"/>
</dbReference>
<evidence type="ECO:0000313" key="1">
    <source>
        <dbReference type="EMBL" id="RGE56976.1"/>
    </source>
</evidence>
<dbReference type="GeneID" id="97989387"/>
<dbReference type="Pfam" id="PF13238">
    <property type="entry name" value="AAA_18"/>
    <property type="match status" value="1"/>
</dbReference>
<proteinExistence type="predicted"/>
<accession>A0A3E3HYS4</accession>
<dbReference type="EMBL" id="QVLV01000019">
    <property type="protein sequence ID" value="RGE56976.1"/>
    <property type="molecule type" value="Genomic_DNA"/>
</dbReference>